<evidence type="ECO:0000256" key="4">
    <source>
        <dbReference type="NCBIfam" id="TIGR00655"/>
    </source>
</evidence>
<evidence type="ECO:0000256" key="1">
    <source>
        <dbReference type="ARBA" id="ARBA00022563"/>
    </source>
</evidence>
<name>A0A3E0DRV3_9GAMM</name>
<dbReference type="PRINTS" id="PR01575">
    <property type="entry name" value="FFH4HYDRLASE"/>
</dbReference>
<dbReference type="UniPathway" id="UPA00074">
    <property type="reaction ID" value="UER00170"/>
</dbReference>
<dbReference type="PIRSF" id="PIRSF036480">
    <property type="entry name" value="FormyFH4_hydr"/>
    <property type="match status" value="1"/>
</dbReference>
<comment type="function">
    <text evidence="3">Catalyzes the hydrolysis of 10-formyltetrahydrofolate (formyl-FH4) to formate and tetrahydrofolate (FH4).</text>
</comment>
<dbReference type="PROSITE" id="PS51671">
    <property type="entry name" value="ACT"/>
    <property type="match status" value="1"/>
</dbReference>
<protein>
    <recommendedName>
        <fullName evidence="3 4">Formyltetrahydrofolate deformylase</fullName>
        <ecNumber evidence="3 4">3.5.1.10</ecNumber>
    </recommendedName>
    <alternativeName>
        <fullName evidence="3">Formyl-FH(4) hydrolase</fullName>
    </alternativeName>
</protein>
<dbReference type="Gene3D" id="3.30.70.260">
    <property type="match status" value="1"/>
</dbReference>
<dbReference type="InterPro" id="IPR041729">
    <property type="entry name" value="Formyl-FH4-Hydrolase_C"/>
</dbReference>
<dbReference type="SUPFAM" id="SSF53328">
    <property type="entry name" value="Formyltransferase"/>
    <property type="match status" value="1"/>
</dbReference>
<comment type="catalytic activity">
    <reaction evidence="3">
        <text>(6R)-10-formyltetrahydrofolate + H2O = (6S)-5,6,7,8-tetrahydrofolate + formate + H(+)</text>
        <dbReference type="Rhea" id="RHEA:19833"/>
        <dbReference type="ChEBI" id="CHEBI:15377"/>
        <dbReference type="ChEBI" id="CHEBI:15378"/>
        <dbReference type="ChEBI" id="CHEBI:15740"/>
        <dbReference type="ChEBI" id="CHEBI:57453"/>
        <dbReference type="ChEBI" id="CHEBI:195366"/>
        <dbReference type="EC" id="3.5.1.10"/>
    </reaction>
</comment>
<dbReference type="RefSeq" id="WP_115896664.1">
    <property type="nucleotide sequence ID" value="NZ_QUNG01000002.1"/>
</dbReference>
<keyword evidence="2 3" id="KW-0378">Hydrolase</keyword>
<dbReference type="Gene3D" id="3.40.50.170">
    <property type="entry name" value="Formyl transferase, N-terminal domain"/>
    <property type="match status" value="1"/>
</dbReference>
<feature type="domain" description="ACT" evidence="5">
    <location>
        <begin position="7"/>
        <end position="87"/>
    </location>
</feature>
<evidence type="ECO:0000256" key="3">
    <source>
        <dbReference type="HAMAP-Rule" id="MF_01927"/>
    </source>
</evidence>
<evidence type="ECO:0000313" key="6">
    <source>
        <dbReference type="EMBL" id="REG85897.1"/>
    </source>
</evidence>
<dbReference type="GO" id="GO:0006189">
    <property type="term" value="P:'de novo' IMP biosynthetic process"/>
    <property type="evidence" value="ECO:0007669"/>
    <property type="project" value="UniProtKB-UniRule"/>
</dbReference>
<dbReference type="InterPro" id="IPR002376">
    <property type="entry name" value="Formyl_transf_N"/>
</dbReference>
<dbReference type="EC" id="3.5.1.10" evidence="3 4"/>
<dbReference type="NCBIfam" id="NF004684">
    <property type="entry name" value="PRK06027.1"/>
    <property type="match status" value="1"/>
</dbReference>
<comment type="pathway">
    <text evidence="3">Purine metabolism; IMP biosynthesis via de novo pathway; formate from 10-formyl-5,6,7,8-tetrahydrofolate: step 1/1.</text>
</comment>
<dbReference type="CDD" id="cd08648">
    <property type="entry name" value="FMT_core_Formyl-FH4-Hydrolase_C"/>
    <property type="match status" value="1"/>
</dbReference>
<dbReference type="GO" id="GO:0006730">
    <property type="term" value="P:one-carbon metabolic process"/>
    <property type="evidence" value="ECO:0007669"/>
    <property type="project" value="UniProtKB-KW"/>
</dbReference>
<evidence type="ECO:0000259" key="5">
    <source>
        <dbReference type="PROSITE" id="PS51671"/>
    </source>
</evidence>
<dbReference type="OrthoDB" id="9806170at2"/>
<dbReference type="Pfam" id="PF00551">
    <property type="entry name" value="Formyl_trans_N"/>
    <property type="match status" value="1"/>
</dbReference>
<dbReference type="AlphaFoldDB" id="A0A3E0DRV3"/>
<comment type="similarity">
    <text evidence="3">Belongs to the PurU family.</text>
</comment>
<dbReference type="PANTHER" id="PTHR42706">
    <property type="entry name" value="FORMYLTETRAHYDROFOLATE DEFORMYLASE"/>
    <property type="match status" value="1"/>
</dbReference>
<dbReference type="EMBL" id="QUNG01000002">
    <property type="protein sequence ID" value="REG85897.1"/>
    <property type="molecule type" value="Genomic_DNA"/>
</dbReference>
<sequence>MSDRTYRIVLDCPDRIGIVTRVGEVITNNGGWIKEAAHYSDEENNWFFSRFEIKAESLSFSAEVLAQKFASLQKEFSMNLQVLDTSRPKKVVLMASKGSHCLSDLLDRWKSGDLECDIPCVISNHEDMRGMVEWYGIPYFCVPIDPSNKSVGFAEVERLVTEHETDCVVLARYMQILPPSLCQTLKHKVINIHHSFLPSFIGAKPYHQAAERGVKLIGATCHYVTEDLDEGPIIDQDVVRVKHSDKVEELVRRGKDVEKVVLARGLRAHLEDRVLVRGNKTVVFN</sequence>
<dbReference type="Proteomes" id="UP000256542">
    <property type="component" value="Unassembled WGS sequence"/>
</dbReference>
<dbReference type="SUPFAM" id="SSF55021">
    <property type="entry name" value="ACT-like"/>
    <property type="match status" value="1"/>
</dbReference>
<dbReference type="CDD" id="cd04875">
    <property type="entry name" value="ACT_F4HF-DF"/>
    <property type="match status" value="1"/>
</dbReference>
<dbReference type="InterPro" id="IPR004810">
    <property type="entry name" value="PurU"/>
</dbReference>
<comment type="caution">
    <text evidence="6">The sequence shown here is derived from an EMBL/GenBank/DDBJ whole genome shotgun (WGS) entry which is preliminary data.</text>
</comment>
<dbReference type="PANTHER" id="PTHR42706:SF1">
    <property type="entry name" value="FORMYLTETRAHYDROFOLATE DEFORMYLASE 2, MITOCHONDRIAL"/>
    <property type="match status" value="1"/>
</dbReference>
<keyword evidence="3" id="KW-0658">Purine biosynthesis</keyword>
<dbReference type="HAMAP" id="MF_01927">
    <property type="entry name" value="PurU"/>
    <property type="match status" value="1"/>
</dbReference>
<reference evidence="6 7" key="1">
    <citation type="submission" date="2018-08" db="EMBL/GenBank/DDBJ databases">
        <title>Genomic Encyclopedia of Type Strains, Phase III (KMG-III): the genomes of soil and plant-associated and newly described type strains.</title>
        <authorList>
            <person name="Whitman W."/>
        </authorList>
    </citation>
    <scope>NUCLEOTIDE SEQUENCE [LARGE SCALE GENOMIC DNA]</scope>
    <source>
        <strain evidence="6 7">CECT 7375</strain>
    </source>
</reference>
<keyword evidence="7" id="KW-1185">Reference proteome</keyword>
<accession>A0A3E0DRV3</accession>
<evidence type="ECO:0000313" key="7">
    <source>
        <dbReference type="Proteomes" id="UP000256542"/>
    </source>
</evidence>
<keyword evidence="1 3" id="KW-0554">One-carbon metabolism</keyword>
<dbReference type="InterPro" id="IPR045865">
    <property type="entry name" value="ACT-like_dom_sf"/>
</dbReference>
<feature type="active site" evidence="3">
    <location>
        <position position="229"/>
    </location>
</feature>
<dbReference type="NCBIfam" id="TIGR00655">
    <property type="entry name" value="PurU"/>
    <property type="match status" value="1"/>
</dbReference>
<proteinExistence type="inferred from homology"/>
<dbReference type="InterPro" id="IPR002912">
    <property type="entry name" value="ACT_dom"/>
</dbReference>
<gene>
    <name evidence="3" type="primary">purU</name>
    <name evidence="6" type="ORF">DFP81_102436</name>
</gene>
<organism evidence="6 7">
    <name type="scientific">Marinomonas pollencensis</name>
    <dbReference type="NCBI Taxonomy" id="491954"/>
    <lineage>
        <taxon>Bacteria</taxon>
        <taxon>Pseudomonadati</taxon>
        <taxon>Pseudomonadota</taxon>
        <taxon>Gammaproteobacteria</taxon>
        <taxon>Oceanospirillales</taxon>
        <taxon>Oceanospirillaceae</taxon>
        <taxon>Marinomonas</taxon>
    </lineage>
</organism>
<evidence type="ECO:0000256" key="2">
    <source>
        <dbReference type="ARBA" id="ARBA00022801"/>
    </source>
</evidence>
<dbReference type="InterPro" id="IPR044074">
    <property type="entry name" value="PurU_ACT"/>
</dbReference>
<dbReference type="InterPro" id="IPR036477">
    <property type="entry name" value="Formyl_transf_N_sf"/>
</dbReference>
<dbReference type="GO" id="GO:0008864">
    <property type="term" value="F:formyltetrahydrofolate deformylase activity"/>
    <property type="evidence" value="ECO:0007669"/>
    <property type="project" value="UniProtKB-UniRule"/>
</dbReference>